<protein>
    <submittedName>
        <fullName evidence="3">Uncharacterized protein</fullName>
    </submittedName>
</protein>
<feature type="compositionally biased region" description="Polar residues" evidence="1">
    <location>
        <begin position="125"/>
        <end position="141"/>
    </location>
</feature>
<name>A0AAW1QVG1_9CHLO</name>
<evidence type="ECO:0000256" key="2">
    <source>
        <dbReference type="SAM" id="Phobius"/>
    </source>
</evidence>
<dbReference type="EMBL" id="JALJOS010000024">
    <property type="protein sequence ID" value="KAK9825525.1"/>
    <property type="molecule type" value="Genomic_DNA"/>
</dbReference>
<evidence type="ECO:0000313" key="4">
    <source>
        <dbReference type="Proteomes" id="UP001438707"/>
    </source>
</evidence>
<dbReference type="Proteomes" id="UP001438707">
    <property type="component" value="Unassembled WGS sequence"/>
</dbReference>
<feature type="transmembrane region" description="Helical" evidence="2">
    <location>
        <begin position="46"/>
        <end position="67"/>
    </location>
</feature>
<gene>
    <name evidence="3" type="ORF">WJX74_004060</name>
</gene>
<keyword evidence="2" id="KW-0812">Transmembrane</keyword>
<comment type="caution">
    <text evidence="3">The sequence shown here is derived from an EMBL/GenBank/DDBJ whole genome shotgun (WGS) entry which is preliminary data.</text>
</comment>
<feature type="region of interest" description="Disordered" evidence="1">
    <location>
        <begin position="112"/>
        <end position="158"/>
    </location>
</feature>
<reference evidence="3 4" key="1">
    <citation type="journal article" date="2024" name="Nat. Commun.">
        <title>Phylogenomics reveals the evolutionary origins of lichenization in chlorophyte algae.</title>
        <authorList>
            <person name="Puginier C."/>
            <person name="Libourel C."/>
            <person name="Otte J."/>
            <person name="Skaloud P."/>
            <person name="Haon M."/>
            <person name="Grisel S."/>
            <person name="Petersen M."/>
            <person name="Berrin J.G."/>
            <person name="Delaux P.M."/>
            <person name="Dal Grande F."/>
            <person name="Keller J."/>
        </authorList>
    </citation>
    <scope>NUCLEOTIDE SEQUENCE [LARGE SCALE GENOMIC DNA]</scope>
    <source>
        <strain evidence="3 4">SAG 2145</strain>
    </source>
</reference>
<keyword evidence="4" id="KW-1185">Reference proteome</keyword>
<accession>A0AAW1QVG1</accession>
<proteinExistence type="predicted"/>
<sequence length="158" mass="17305">MPPTLSSQAASSLRYHDDPLHQHDAAESAESHAAPPSHTWPRQNSIIFVLVMLHVIALCYWLFLVLLRKNAASKKAKLEPPRKVNCHYEWASFPNVQLAQLQMPNSSMHNKLSMGGKSSGMHTPHSATSAVTTPTWPSTPTLGLGPNRSSWVPPGKGL</sequence>
<keyword evidence="2" id="KW-1133">Transmembrane helix</keyword>
<keyword evidence="2" id="KW-0472">Membrane</keyword>
<evidence type="ECO:0000313" key="3">
    <source>
        <dbReference type="EMBL" id="KAK9825525.1"/>
    </source>
</evidence>
<evidence type="ECO:0000256" key="1">
    <source>
        <dbReference type="SAM" id="MobiDB-lite"/>
    </source>
</evidence>
<dbReference type="AlphaFoldDB" id="A0AAW1QVG1"/>
<organism evidence="3 4">
    <name type="scientific">Apatococcus lobatus</name>
    <dbReference type="NCBI Taxonomy" id="904363"/>
    <lineage>
        <taxon>Eukaryota</taxon>
        <taxon>Viridiplantae</taxon>
        <taxon>Chlorophyta</taxon>
        <taxon>core chlorophytes</taxon>
        <taxon>Trebouxiophyceae</taxon>
        <taxon>Chlorellales</taxon>
        <taxon>Chlorellaceae</taxon>
        <taxon>Apatococcus</taxon>
    </lineage>
</organism>